<feature type="signal peptide" evidence="2">
    <location>
        <begin position="1"/>
        <end position="32"/>
    </location>
</feature>
<accession>A0A2M4DQ27</accession>
<feature type="transmembrane region" description="Helical" evidence="1">
    <location>
        <begin position="71"/>
        <end position="90"/>
    </location>
</feature>
<dbReference type="EMBL" id="GGFL01015495">
    <property type="protein sequence ID" value="MBW79673.1"/>
    <property type="molecule type" value="Transcribed_RNA"/>
</dbReference>
<feature type="chain" id="PRO_5014779308" description="Secreted protein" evidence="2">
    <location>
        <begin position="33"/>
        <end position="163"/>
    </location>
</feature>
<reference evidence="3" key="1">
    <citation type="submission" date="2018-01" db="EMBL/GenBank/DDBJ databases">
        <title>An insight into the sialome of Amazonian anophelines.</title>
        <authorList>
            <person name="Ribeiro J.M."/>
            <person name="Scarpassa V."/>
            <person name="Calvo E."/>
        </authorList>
    </citation>
    <scope>NUCLEOTIDE SEQUENCE</scope>
</reference>
<evidence type="ECO:0000256" key="1">
    <source>
        <dbReference type="SAM" id="Phobius"/>
    </source>
</evidence>
<dbReference type="AlphaFoldDB" id="A0A2M4DQ27"/>
<sequence length="163" mass="17523">MKVYIPIFQFSSRSNLLLLLLLLCATVASGSAGVSVDGRSSGVAHLATCSVVVAVAIIRTRSPSPLPAHHLSSAAVAAAVVAALLVAMVGDAADTTARPTPNLVTRQTRMKCTVEDRRLLAIGAAVMVHRWIHQCLHHQLNQHLHQRPSIQVRTTWRGHFLSC</sequence>
<feature type="transmembrane region" description="Helical" evidence="1">
    <location>
        <begin position="42"/>
        <end position="59"/>
    </location>
</feature>
<keyword evidence="1" id="KW-1133">Transmembrane helix</keyword>
<name>A0A2M4DQ27_ANODA</name>
<keyword evidence="1" id="KW-0812">Transmembrane</keyword>
<protein>
    <recommendedName>
        <fullName evidence="4">Secreted protein</fullName>
    </recommendedName>
</protein>
<evidence type="ECO:0000313" key="3">
    <source>
        <dbReference type="EMBL" id="MBW79673.1"/>
    </source>
</evidence>
<evidence type="ECO:0000256" key="2">
    <source>
        <dbReference type="SAM" id="SignalP"/>
    </source>
</evidence>
<proteinExistence type="predicted"/>
<evidence type="ECO:0008006" key="4">
    <source>
        <dbReference type="Google" id="ProtNLM"/>
    </source>
</evidence>
<keyword evidence="2" id="KW-0732">Signal</keyword>
<keyword evidence="1" id="KW-0472">Membrane</keyword>
<organism evidence="3">
    <name type="scientific">Anopheles darlingi</name>
    <name type="common">Mosquito</name>
    <dbReference type="NCBI Taxonomy" id="43151"/>
    <lineage>
        <taxon>Eukaryota</taxon>
        <taxon>Metazoa</taxon>
        <taxon>Ecdysozoa</taxon>
        <taxon>Arthropoda</taxon>
        <taxon>Hexapoda</taxon>
        <taxon>Insecta</taxon>
        <taxon>Pterygota</taxon>
        <taxon>Neoptera</taxon>
        <taxon>Endopterygota</taxon>
        <taxon>Diptera</taxon>
        <taxon>Nematocera</taxon>
        <taxon>Culicoidea</taxon>
        <taxon>Culicidae</taxon>
        <taxon>Anophelinae</taxon>
        <taxon>Anopheles</taxon>
    </lineage>
</organism>